<keyword evidence="10 11" id="KW-0472">Membrane</keyword>
<gene>
    <name evidence="13" type="ORF">WJX72_012497</name>
</gene>
<keyword evidence="7 11" id="KW-0735">Signal-anchor</keyword>
<evidence type="ECO:0000256" key="2">
    <source>
        <dbReference type="ARBA" id="ARBA00004922"/>
    </source>
</evidence>
<sequence>MGSDGIARKSRTASFVHRTGAWRIAVWVGILPFLFGLFALSAFFRHSELPSAEELPQNGYRTTQSKCNGTITAGSEQRLQQPCPCANGLDKNDPVHKLAGLLTEGSVNAVLEATNTTDPAAQTVRVNEDALESVFLFIGVLSGRGYRHRRLAVREAWANDAQVPGLSAVRFILSEDERTPQVQKEVETFKDIVFAKEKTTYKSILYKTYFVLEHAVTHFDVRFILKTDDDAFINVKPLIGQLRLLCESPACKQERIYMGRMAKDSEVLLQPGHKWNNIIFHNHTGLKQYPNYMMGGGYVVSGDVAMTLVNVNRKMKLKFTPIEDATLGFWLMSMDLRHIDHKRFFTWAAPCCFKAPVRREGQRIVTRFQLVDEMESDLCSNDPWLVLHKIDSPTKMRYIGQRVMECEPQEPGHIAPSIAAYVRREEPASEQQQRPEVVPERRRRW</sequence>
<organism evidence="13 14">
    <name type="scientific">[Myrmecia] bisecta</name>
    <dbReference type="NCBI Taxonomy" id="41462"/>
    <lineage>
        <taxon>Eukaryota</taxon>
        <taxon>Viridiplantae</taxon>
        <taxon>Chlorophyta</taxon>
        <taxon>core chlorophytes</taxon>
        <taxon>Trebouxiophyceae</taxon>
        <taxon>Trebouxiales</taxon>
        <taxon>Trebouxiaceae</taxon>
        <taxon>Myrmecia</taxon>
    </lineage>
</organism>
<dbReference type="AlphaFoldDB" id="A0AAW1Q6N3"/>
<protein>
    <recommendedName>
        <fullName evidence="11">Hexosyltransferase</fullName>
        <ecNumber evidence="11">2.4.1.-</ecNumber>
    </recommendedName>
</protein>
<dbReference type="Pfam" id="PF01762">
    <property type="entry name" value="Galactosyl_T"/>
    <property type="match status" value="1"/>
</dbReference>
<evidence type="ECO:0000256" key="4">
    <source>
        <dbReference type="ARBA" id="ARBA00022676"/>
    </source>
</evidence>
<dbReference type="EMBL" id="JALJOR010000006">
    <property type="protein sequence ID" value="KAK9815952.1"/>
    <property type="molecule type" value="Genomic_DNA"/>
</dbReference>
<comment type="similarity">
    <text evidence="3 11">Belongs to the glycosyltransferase 31 family.</text>
</comment>
<comment type="subcellular location">
    <subcellularLocation>
        <location evidence="1 11">Golgi apparatus membrane</location>
        <topology evidence="1 11">Single-pass type II membrane protein</topology>
    </subcellularLocation>
</comment>
<evidence type="ECO:0000256" key="1">
    <source>
        <dbReference type="ARBA" id="ARBA00004323"/>
    </source>
</evidence>
<reference evidence="13 14" key="1">
    <citation type="journal article" date="2024" name="Nat. Commun.">
        <title>Phylogenomics reveals the evolutionary origins of lichenization in chlorophyte algae.</title>
        <authorList>
            <person name="Puginier C."/>
            <person name="Libourel C."/>
            <person name="Otte J."/>
            <person name="Skaloud P."/>
            <person name="Haon M."/>
            <person name="Grisel S."/>
            <person name="Petersen M."/>
            <person name="Berrin J.G."/>
            <person name="Delaux P.M."/>
            <person name="Dal Grande F."/>
            <person name="Keller J."/>
        </authorList>
    </citation>
    <scope>NUCLEOTIDE SEQUENCE [LARGE SCALE GENOMIC DNA]</scope>
    <source>
        <strain evidence="13 14">SAG 2043</strain>
    </source>
</reference>
<dbReference type="EC" id="2.4.1.-" evidence="11"/>
<keyword evidence="9 11" id="KW-0333">Golgi apparatus</keyword>
<accession>A0AAW1Q6N3</accession>
<evidence type="ECO:0000256" key="7">
    <source>
        <dbReference type="ARBA" id="ARBA00022968"/>
    </source>
</evidence>
<feature type="transmembrane region" description="Helical" evidence="11">
    <location>
        <begin position="21"/>
        <end position="44"/>
    </location>
</feature>
<evidence type="ECO:0000256" key="5">
    <source>
        <dbReference type="ARBA" id="ARBA00022679"/>
    </source>
</evidence>
<dbReference type="InterPro" id="IPR002659">
    <property type="entry name" value="Glyco_trans_31"/>
</dbReference>
<keyword evidence="5" id="KW-0808">Transferase</keyword>
<dbReference type="PANTHER" id="PTHR11214:SF3">
    <property type="entry name" value="BETA-1,3-GALACTOSYLTRANSFERASE 6"/>
    <property type="match status" value="1"/>
</dbReference>
<evidence type="ECO:0000256" key="9">
    <source>
        <dbReference type="ARBA" id="ARBA00023034"/>
    </source>
</evidence>
<feature type="region of interest" description="Disordered" evidence="12">
    <location>
        <begin position="424"/>
        <end position="445"/>
    </location>
</feature>
<keyword evidence="8 11" id="KW-1133">Transmembrane helix</keyword>
<dbReference type="Gene3D" id="3.90.550.50">
    <property type="match status" value="1"/>
</dbReference>
<evidence type="ECO:0000313" key="13">
    <source>
        <dbReference type="EMBL" id="KAK9815952.1"/>
    </source>
</evidence>
<keyword evidence="14" id="KW-1185">Reference proteome</keyword>
<evidence type="ECO:0000256" key="6">
    <source>
        <dbReference type="ARBA" id="ARBA00022692"/>
    </source>
</evidence>
<keyword evidence="4 11" id="KW-0328">Glycosyltransferase</keyword>
<keyword evidence="6 11" id="KW-0812">Transmembrane</keyword>
<evidence type="ECO:0000313" key="14">
    <source>
        <dbReference type="Proteomes" id="UP001489004"/>
    </source>
</evidence>
<proteinExistence type="inferred from homology"/>
<comment type="caution">
    <text evidence="13">The sequence shown here is derived from an EMBL/GenBank/DDBJ whole genome shotgun (WGS) entry which is preliminary data.</text>
</comment>
<dbReference type="GO" id="GO:0000139">
    <property type="term" value="C:Golgi membrane"/>
    <property type="evidence" value="ECO:0007669"/>
    <property type="project" value="UniProtKB-SubCell"/>
</dbReference>
<name>A0AAW1Q6N3_9CHLO</name>
<evidence type="ECO:0000256" key="12">
    <source>
        <dbReference type="SAM" id="MobiDB-lite"/>
    </source>
</evidence>
<dbReference type="Proteomes" id="UP001489004">
    <property type="component" value="Unassembled WGS sequence"/>
</dbReference>
<evidence type="ECO:0000256" key="8">
    <source>
        <dbReference type="ARBA" id="ARBA00022989"/>
    </source>
</evidence>
<dbReference type="GO" id="GO:0016758">
    <property type="term" value="F:hexosyltransferase activity"/>
    <property type="evidence" value="ECO:0007669"/>
    <property type="project" value="InterPro"/>
</dbReference>
<evidence type="ECO:0000256" key="3">
    <source>
        <dbReference type="ARBA" id="ARBA00008661"/>
    </source>
</evidence>
<comment type="cofactor">
    <cofactor evidence="11">
        <name>Mn(2+)</name>
        <dbReference type="ChEBI" id="CHEBI:29035"/>
    </cofactor>
</comment>
<dbReference type="PANTHER" id="PTHR11214">
    <property type="entry name" value="BETA-1,3-N-ACETYLGLUCOSAMINYLTRANSFERASE"/>
    <property type="match status" value="1"/>
</dbReference>
<keyword evidence="11" id="KW-0464">Manganese</keyword>
<evidence type="ECO:0000256" key="11">
    <source>
        <dbReference type="RuleBase" id="RU363063"/>
    </source>
</evidence>
<evidence type="ECO:0000256" key="10">
    <source>
        <dbReference type="ARBA" id="ARBA00023136"/>
    </source>
</evidence>
<comment type="pathway">
    <text evidence="2">Protein modification; protein glycosylation.</text>
</comment>